<dbReference type="InterPro" id="IPR050268">
    <property type="entry name" value="NADH-dep_flavin_reductase"/>
</dbReference>
<dbReference type="GO" id="GO:0006208">
    <property type="term" value="P:pyrimidine nucleobase catabolic process"/>
    <property type="evidence" value="ECO:0007669"/>
    <property type="project" value="TreeGrafter"/>
</dbReference>
<dbReference type="GO" id="GO:0042602">
    <property type="term" value="F:riboflavin reductase (NADPH) activity"/>
    <property type="evidence" value="ECO:0007669"/>
    <property type="project" value="TreeGrafter"/>
</dbReference>
<evidence type="ECO:0000259" key="2">
    <source>
        <dbReference type="SMART" id="SM00903"/>
    </source>
</evidence>
<geneLocation type="plasmid" evidence="4">
    <name>pcblh4a</name>
</geneLocation>
<evidence type="ECO:0000313" key="4">
    <source>
        <dbReference type="Proteomes" id="UP000241447"/>
    </source>
</evidence>
<dbReference type="SMART" id="SM00903">
    <property type="entry name" value="Flavin_Reduct"/>
    <property type="match status" value="1"/>
</dbReference>
<dbReference type="PANTHER" id="PTHR30466">
    <property type="entry name" value="FLAVIN REDUCTASE"/>
    <property type="match status" value="1"/>
</dbReference>
<dbReference type="GO" id="GO:0010181">
    <property type="term" value="F:FMN binding"/>
    <property type="evidence" value="ECO:0007669"/>
    <property type="project" value="InterPro"/>
</dbReference>
<gene>
    <name evidence="3" type="ORF">DA792_01415</name>
</gene>
<keyword evidence="1" id="KW-0560">Oxidoreductase</keyword>
<dbReference type="AlphaFoldDB" id="A0A2R4LY78"/>
<dbReference type="OrthoDB" id="9792858at2"/>
<feature type="domain" description="Flavin reductase like" evidence="2">
    <location>
        <begin position="24"/>
        <end position="173"/>
    </location>
</feature>
<dbReference type="InterPro" id="IPR012349">
    <property type="entry name" value="Split_barrel_FMN-bd"/>
</dbReference>
<dbReference type="KEGG" id="cbak:DA792_01415"/>
<dbReference type="SUPFAM" id="SSF50475">
    <property type="entry name" value="FMN-binding split barrel"/>
    <property type="match status" value="1"/>
</dbReference>
<dbReference type="EMBL" id="CP028472">
    <property type="protein sequence ID" value="AVW89871.1"/>
    <property type="molecule type" value="Genomic_DNA"/>
</dbReference>
<dbReference type="Gene3D" id="2.30.110.10">
    <property type="entry name" value="Electron Transport, Fmn-binding Protein, Chain A"/>
    <property type="match status" value="1"/>
</dbReference>
<dbReference type="Proteomes" id="UP000241447">
    <property type="component" value="Plasmid pCBLh4a"/>
</dbReference>
<evidence type="ECO:0000256" key="1">
    <source>
        <dbReference type="ARBA" id="ARBA00023002"/>
    </source>
</evidence>
<keyword evidence="3" id="KW-0614">Plasmid</keyword>
<dbReference type="PANTHER" id="PTHR30466:SF1">
    <property type="entry name" value="FMN REDUCTASE (NADH) RUTF"/>
    <property type="match status" value="1"/>
</dbReference>
<accession>A0A2R4LY78</accession>
<protein>
    <submittedName>
        <fullName evidence="3">Flavin reductase</fullName>
    </submittedName>
</protein>
<reference evidence="3 4" key="1">
    <citation type="submission" date="2018-03" db="EMBL/GenBank/DDBJ databases">
        <title>The Complete Genome of Celeribacter baekdonensis strain LH4, a Thiosulfate-Oxidizing Alphaproteobacterium Isolated from Gulf of Mexico Continental Slope Sediments.</title>
        <authorList>
            <person name="Flood B.E."/>
            <person name="Bailey J.V."/>
            <person name="Leprich D."/>
        </authorList>
    </citation>
    <scope>NUCLEOTIDE SEQUENCE [LARGE SCALE GENOMIC DNA]</scope>
    <source>
        <strain evidence="3 4">LH4</strain>
        <plasmid evidence="4">Plasmid pcblh4a</plasmid>
    </source>
</reference>
<dbReference type="Pfam" id="PF01613">
    <property type="entry name" value="Flavin_Reduct"/>
    <property type="match status" value="1"/>
</dbReference>
<proteinExistence type="predicted"/>
<evidence type="ECO:0000313" key="3">
    <source>
        <dbReference type="EMBL" id="AVW89871.1"/>
    </source>
</evidence>
<dbReference type="InterPro" id="IPR002563">
    <property type="entry name" value="Flavin_Rdtase-like_dom"/>
</dbReference>
<name>A0A2R4LY78_9RHOB</name>
<organism evidence="3 4">
    <name type="scientific">Celeribacter baekdonensis</name>
    <dbReference type="NCBI Taxonomy" id="875171"/>
    <lineage>
        <taxon>Bacteria</taxon>
        <taxon>Pseudomonadati</taxon>
        <taxon>Pseudomonadota</taxon>
        <taxon>Alphaproteobacteria</taxon>
        <taxon>Rhodobacterales</taxon>
        <taxon>Roseobacteraceae</taxon>
        <taxon>Celeribacter</taxon>
    </lineage>
</organism>
<sequence>MPHPLKGVQMTDISDMADAFRTAFRNHPAGVAILTATTETGPVAMTVSSLISVSAAPPVIAFSLSNQSATAAALLTAQTVVIHFPRYEDLDLASLCAQPGQARFGADHDWETLPTGEPRYRQIGTWFRGEIQTRLPLEAATLVTAQLLEGACAAATTPHSSETLVYLDRRWRGLGQEGRKTGSPP</sequence>